<proteinExistence type="predicted"/>
<gene>
    <name evidence="1" type="ORF">CEXT_342641</name>
</gene>
<evidence type="ECO:0000313" key="1">
    <source>
        <dbReference type="EMBL" id="GIY48480.1"/>
    </source>
</evidence>
<evidence type="ECO:0000313" key="2">
    <source>
        <dbReference type="Proteomes" id="UP001054945"/>
    </source>
</evidence>
<dbReference type="AlphaFoldDB" id="A0AAV4TPR5"/>
<reference evidence="1 2" key="1">
    <citation type="submission" date="2021-06" db="EMBL/GenBank/DDBJ databases">
        <title>Caerostris extrusa draft genome.</title>
        <authorList>
            <person name="Kono N."/>
            <person name="Arakawa K."/>
        </authorList>
    </citation>
    <scope>NUCLEOTIDE SEQUENCE [LARGE SCALE GENOMIC DNA]</scope>
</reference>
<name>A0AAV4TPR5_CAEEX</name>
<organism evidence="1 2">
    <name type="scientific">Caerostris extrusa</name>
    <name type="common">Bark spider</name>
    <name type="synonym">Caerostris bankana</name>
    <dbReference type="NCBI Taxonomy" id="172846"/>
    <lineage>
        <taxon>Eukaryota</taxon>
        <taxon>Metazoa</taxon>
        <taxon>Ecdysozoa</taxon>
        <taxon>Arthropoda</taxon>
        <taxon>Chelicerata</taxon>
        <taxon>Arachnida</taxon>
        <taxon>Araneae</taxon>
        <taxon>Araneomorphae</taxon>
        <taxon>Entelegynae</taxon>
        <taxon>Araneoidea</taxon>
        <taxon>Araneidae</taxon>
        <taxon>Caerostris</taxon>
    </lineage>
</organism>
<dbReference type="EMBL" id="BPLR01011717">
    <property type="protein sequence ID" value="GIY48480.1"/>
    <property type="molecule type" value="Genomic_DNA"/>
</dbReference>
<protein>
    <submittedName>
        <fullName evidence="1">Uncharacterized protein</fullName>
    </submittedName>
</protein>
<accession>A0AAV4TPR5</accession>
<comment type="caution">
    <text evidence="1">The sequence shown here is derived from an EMBL/GenBank/DDBJ whole genome shotgun (WGS) entry which is preliminary data.</text>
</comment>
<keyword evidence="2" id="KW-1185">Reference proteome</keyword>
<sequence length="78" mass="8567">MWLSHNCNVNSHNGAACLLSVKPSELPKILTNKVDGPLLSGLLMAIKTIANADLEELLTLIESKLQVDLYKVRELLLV</sequence>
<dbReference type="Proteomes" id="UP001054945">
    <property type="component" value="Unassembled WGS sequence"/>
</dbReference>